<dbReference type="GO" id="GO:0009690">
    <property type="term" value="P:cytokinin metabolic process"/>
    <property type="evidence" value="ECO:0007669"/>
    <property type="project" value="UniProtKB-ARBA"/>
</dbReference>
<evidence type="ECO:0000256" key="3">
    <source>
        <dbReference type="ARBA" id="ARBA00022679"/>
    </source>
</evidence>
<proteinExistence type="inferred from homology"/>
<dbReference type="CDD" id="cd03784">
    <property type="entry name" value="GT1_Gtf-like"/>
    <property type="match status" value="1"/>
</dbReference>
<dbReference type="FunFam" id="3.40.50.2000:FF:000238">
    <property type="entry name" value="Glycosyltransferase"/>
    <property type="match status" value="1"/>
</dbReference>
<sequence>MATTHTKHTVVVLMVPLPLQGHLNQLLHLSRLISAYNIPVHYAASASHNHQAQQRIQGWDPLSISNIIFHELPSLCFQSPRPDLKTHFPSHIQPLMDASSGLRRPVNEIIRSLCAENLRVVIIYDSLMGSVIQDFVGLPNAEAYTFHSVSAYAIFFFRWESLERPFEIDNEILEILPSPEGCFTAEFLEFVRTQHEYTKQSSGRVYNTCRVVEREFMELLEKPEISGSKKQWALGPFNPVEKTESGQELKKGSCLEWLDGMGPNSVILVSFGTTTTLSEKQIQELAMGLEKSEQNFIWVLRDADRGDDVMLNYDVIKKVNVLPNGFEERVRGRGIVVRGWAPQLEILGHFAIGGFMSHCGWNSCMESISMGVPVAAWPMHSDQPRNAALVTKILRVGVIIRDWSRRDEILEALDIESGVRRLMASDEGAEARKRAAELSGAVREAMVDGGSARMEFDSFIAHITR</sequence>
<name>A0ABD3CR86_9LAMI</name>
<dbReference type="SUPFAM" id="SSF53756">
    <property type="entry name" value="UDP-Glycosyltransferase/glycogen phosphorylase"/>
    <property type="match status" value="1"/>
</dbReference>
<evidence type="ECO:0000256" key="4">
    <source>
        <dbReference type="RuleBase" id="RU003718"/>
    </source>
</evidence>
<keyword evidence="2 4" id="KW-0328">Glycosyltransferase</keyword>
<dbReference type="Gene3D" id="3.40.50.2000">
    <property type="entry name" value="Glycogen Phosphorylase B"/>
    <property type="match status" value="2"/>
</dbReference>
<dbReference type="PROSITE" id="PS00375">
    <property type="entry name" value="UDPGT"/>
    <property type="match status" value="1"/>
</dbReference>
<reference evidence="8" key="1">
    <citation type="journal article" date="2024" name="IScience">
        <title>Strigolactones Initiate the Formation of Haustorium-like Structures in Castilleja.</title>
        <authorList>
            <person name="Buerger M."/>
            <person name="Peterson D."/>
            <person name="Chory J."/>
        </authorList>
    </citation>
    <scope>NUCLEOTIDE SEQUENCE [LARGE SCALE GENOMIC DNA]</scope>
</reference>
<gene>
    <name evidence="7" type="ORF">CASFOL_025482</name>
</gene>
<comment type="caution">
    <text evidence="7">The sequence shown here is derived from an EMBL/GenBank/DDBJ whole genome shotgun (WGS) entry which is preliminary data.</text>
</comment>
<feature type="domain" description="Glycosyltransferase N-terminal" evidence="6">
    <location>
        <begin position="9"/>
        <end position="239"/>
    </location>
</feature>
<evidence type="ECO:0000313" key="7">
    <source>
        <dbReference type="EMBL" id="KAL3632498.1"/>
    </source>
</evidence>
<dbReference type="GO" id="GO:0050404">
    <property type="term" value="F:zeatin O-beta-D-xylosyltransferase activity"/>
    <property type="evidence" value="ECO:0007669"/>
    <property type="project" value="UniProtKB-ARBA"/>
</dbReference>
<evidence type="ECO:0000256" key="5">
    <source>
        <dbReference type="RuleBase" id="RU362057"/>
    </source>
</evidence>
<dbReference type="Proteomes" id="UP001632038">
    <property type="component" value="Unassembled WGS sequence"/>
</dbReference>
<organism evidence="7 8">
    <name type="scientific">Castilleja foliolosa</name>
    <dbReference type="NCBI Taxonomy" id="1961234"/>
    <lineage>
        <taxon>Eukaryota</taxon>
        <taxon>Viridiplantae</taxon>
        <taxon>Streptophyta</taxon>
        <taxon>Embryophyta</taxon>
        <taxon>Tracheophyta</taxon>
        <taxon>Spermatophyta</taxon>
        <taxon>Magnoliopsida</taxon>
        <taxon>eudicotyledons</taxon>
        <taxon>Gunneridae</taxon>
        <taxon>Pentapetalae</taxon>
        <taxon>asterids</taxon>
        <taxon>lamiids</taxon>
        <taxon>Lamiales</taxon>
        <taxon>Orobanchaceae</taxon>
        <taxon>Pedicularideae</taxon>
        <taxon>Castillejinae</taxon>
        <taxon>Castilleja</taxon>
    </lineage>
</organism>
<dbReference type="InterPro" id="IPR058980">
    <property type="entry name" value="Glyco_transf_N"/>
</dbReference>
<dbReference type="PANTHER" id="PTHR48044:SF22">
    <property type="entry name" value="GLYCOSYLTRANSFERASE"/>
    <property type="match status" value="1"/>
</dbReference>
<keyword evidence="8" id="KW-1185">Reference proteome</keyword>
<dbReference type="GO" id="GO:0016138">
    <property type="term" value="P:glycoside biosynthetic process"/>
    <property type="evidence" value="ECO:0007669"/>
    <property type="project" value="UniProtKB-ARBA"/>
</dbReference>
<dbReference type="PANTHER" id="PTHR48044">
    <property type="entry name" value="GLYCOSYLTRANSFERASE"/>
    <property type="match status" value="1"/>
</dbReference>
<evidence type="ECO:0000313" key="8">
    <source>
        <dbReference type="Proteomes" id="UP001632038"/>
    </source>
</evidence>
<evidence type="ECO:0000259" key="6">
    <source>
        <dbReference type="Pfam" id="PF26168"/>
    </source>
</evidence>
<comment type="similarity">
    <text evidence="1 4">Belongs to the UDP-glycosyltransferase family.</text>
</comment>
<evidence type="ECO:0000256" key="2">
    <source>
        <dbReference type="ARBA" id="ARBA00022676"/>
    </source>
</evidence>
<dbReference type="InterPro" id="IPR002213">
    <property type="entry name" value="UDP_glucos_trans"/>
</dbReference>
<dbReference type="Pfam" id="PF26168">
    <property type="entry name" value="Glyco_transf_N"/>
    <property type="match status" value="1"/>
</dbReference>
<keyword evidence="3 4" id="KW-0808">Transferase</keyword>
<evidence type="ECO:0000256" key="1">
    <source>
        <dbReference type="ARBA" id="ARBA00009995"/>
    </source>
</evidence>
<accession>A0ABD3CR86</accession>
<protein>
    <recommendedName>
        <fullName evidence="5">Glycosyltransferase</fullName>
        <ecNumber evidence="5">2.4.1.-</ecNumber>
    </recommendedName>
</protein>
<dbReference type="AlphaFoldDB" id="A0ABD3CR86"/>
<dbReference type="Pfam" id="PF00201">
    <property type="entry name" value="UDPGT"/>
    <property type="match status" value="1"/>
</dbReference>
<dbReference type="FunFam" id="3.40.50.2000:FF:000060">
    <property type="entry name" value="Glycosyltransferase"/>
    <property type="match status" value="1"/>
</dbReference>
<dbReference type="InterPro" id="IPR035595">
    <property type="entry name" value="UDP_glycos_trans_CS"/>
</dbReference>
<dbReference type="EMBL" id="JAVIJP010000032">
    <property type="protein sequence ID" value="KAL3632498.1"/>
    <property type="molecule type" value="Genomic_DNA"/>
</dbReference>
<dbReference type="EC" id="2.4.1.-" evidence="5"/>